<comment type="caution">
    <text evidence="1">The sequence shown here is derived from an EMBL/GenBank/DDBJ whole genome shotgun (WGS) entry which is preliminary data.</text>
</comment>
<sequence>MSEKWQEAERYINNINVIASSNNDPVTIHGNTDHVKCIGIGTDAAVFQLVKLPKYAFKIYAKNKTHKIEQEAEIYQLIGDSQYFTNCFGYTDQWLVLQYEEGITLYDCLLRGIKIPEQVIKDVDSAREYARSRGLNPRDIHLKNILLQDGRAKIFDVSEYLEEGNDYRWEHLKKAYYGYYYLIEGKSVPHFLVETVRKWYNQQKVNQENIDEFIKSTSKLIKFWQ</sequence>
<keyword evidence="2" id="KW-1185">Reference proteome</keyword>
<dbReference type="InterPro" id="IPR011009">
    <property type="entry name" value="Kinase-like_dom_sf"/>
</dbReference>
<name>A0A7C8KNV2_9BACI</name>
<dbReference type="RefSeq" id="WP_153405339.1">
    <property type="nucleotide sequence ID" value="NZ_ML762436.1"/>
</dbReference>
<dbReference type="GO" id="GO:0004674">
    <property type="term" value="F:protein serine/threonine kinase activity"/>
    <property type="evidence" value="ECO:0007669"/>
    <property type="project" value="UniProtKB-KW"/>
</dbReference>
<dbReference type="EMBL" id="WEID01000076">
    <property type="protein sequence ID" value="KAB8129335.1"/>
    <property type="molecule type" value="Genomic_DNA"/>
</dbReference>
<dbReference type="OrthoDB" id="529320at2"/>
<dbReference type="Proteomes" id="UP000480246">
    <property type="component" value="Unassembled WGS sequence"/>
</dbReference>
<protein>
    <submittedName>
        <fullName evidence="1">Serine/threonine protein kinase</fullName>
    </submittedName>
</protein>
<proteinExistence type="predicted"/>
<keyword evidence="1" id="KW-0723">Serine/threonine-protein kinase</keyword>
<accession>A0A7C8KNV2</accession>
<dbReference type="AlphaFoldDB" id="A0A7C8KNV2"/>
<dbReference type="Gene3D" id="1.10.510.10">
    <property type="entry name" value="Transferase(Phosphotransferase) domain 1"/>
    <property type="match status" value="1"/>
</dbReference>
<organism evidence="1 2">
    <name type="scientific">Gracilibacillus oryzae</name>
    <dbReference type="NCBI Taxonomy" id="1672701"/>
    <lineage>
        <taxon>Bacteria</taxon>
        <taxon>Bacillati</taxon>
        <taxon>Bacillota</taxon>
        <taxon>Bacilli</taxon>
        <taxon>Bacillales</taxon>
        <taxon>Bacillaceae</taxon>
        <taxon>Gracilibacillus</taxon>
    </lineage>
</organism>
<gene>
    <name evidence="1" type="ORF">F9U64_15095</name>
</gene>
<evidence type="ECO:0000313" key="1">
    <source>
        <dbReference type="EMBL" id="KAB8129335.1"/>
    </source>
</evidence>
<dbReference type="SUPFAM" id="SSF56112">
    <property type="entry name" value="Protein kinase-like (PK-like)"/>
    <property type="match status" value="1"/>
</dbReference>
<keyword evidence="1" id="KW-0418">Kinase</keyword>
<reference evidence="1 2" key="1">
    <citation type="submission" date="2019-10" db="EMBL/GenBank/DDBJ databases">
        <title>Gracilibacillus sp. nov. isolated from rice seeds.</title>
        <authorList>
            <person name="He S."/>
        </authorList>
    </citation>
    <scope>NUCLEOTIDE SEQUENCE [LARGE SCALE GENOMIC DNA]</scope>
    <source>
        <strain evidence="1 2">TD8</strain>
    </source>
</reference>
<evidence type="ECO:0000313" key="2">
    <source>
        <dbReference type="Proteomes" id="UP000480246"/>
    </source>
</evidence>
<keyword evidence="1" id="KW-0808">Transferase</keyword>